<evidence type="ECO:0000313" key="2">
    <source>
        <dbReference type="EnsemblMetazoa" id="XP_038073100.1"/>
    </source>
</evidence>
<keyword evidence="3" id="KW-1185">Reference proteome</keyword>
<reference evidence="2" key="1">
    <citation type="submission" date="2022-11" db="UniProtKB">
        <authorList>
            <consortium name="EnsemblMetazoa"/>
        </authorList>
    </citation>
    <scope>IDENTIFICATION</scope>
</reference>
<feature type="compositionally biased region" description="Low complexity" evidence="1">
    <location>
        <begin position="51"/>
        <end position="72"/>
    </location>
</feature>
<feature type="compositionally biased region" description="Low complexity" evidence="1">
    <location>
        <begin position="254"/>
        <end position="273"/>
    </location>
</feature>
<feature type="region of interest" description="Disordered" evidence="1">
    <location>
        <begin position="1"/>
        <end position="202"/>
    </location>
</feature>
<accession>A0A914BB82</accession>
<feature type="compositionally biased region" description="Polar residues" evidence="1">
    <location>
        <begin position="378"/>
        <end position="413"/>
    </location>
</feature>
<feature type="compositionally biased region" description="Basic and acidic residues" evidence="1">
    <location>
        <begin position="276"/>
        <end position="287"/>
    </location>
</feature>
<organism evidence="2 3">
    <name type="scientific">Patiria miniata</name>
    <name type="common">Bat star</name>
    <name type="synonym">Asterina miniata</name>
    <dbReference type="NCBI Taxonomy" id="46514"/>
    <lineage>
        <taxon>Eukaryota</taxon>
        <taxon>Metazoa</taxon>
        <taxon>Echinodermata</taxon>
        <taxon>Eleutherozoa</taxon>
        <taxon>Asterozoa</taxon>
        <taxon>Asteroidea</taxon>
        <taxon>Valvatacea</taxon>
        <taxon>Valvatida</taxon>
        <taxon>Asterinidae</taxon>
        <taxon>Patiria</taxon>
    </lineage>
</organism>
<feature type="compositionally biased region" description="Basic and acidic residues" evidence="1">
    <location>
        <begin position="1"/>
        <end position="12"/>
    </location>
</feature>
<feature type="compositionally biased region" description="Polar residues" evidence="1">
    <location>
        <begin position="308"/>
        <end position="323"/>
    </location>
</feature>
<feature type="compositionally biased region" description="Basic and acidic residues" evidence="1">
    <location>
        <begin position="141"/>
        <end position="152"/>
    </location>
</feature>
<feature type="compositionally biased region" description="Polar residues" evidence="1">
    <location>
        <begin position="97"/>
        <end position="114"/>
    </location>
</feature>
<feature type="region of interest" description="Disordered" evidence="1">
    <location>
        <begin position="217"/>
        <end position="436"/>
    </location>
</feature>
<feature type="compositionally biased region" description="Polar residues" evidence="1">
    <location>
        <begin position="227"/>
        <end position="253"/>
    </location>
</feature>
<dbReference type="RefSeq" id="XP_038073100.1">
    <property type="nucleotide sequence ID" value="XM_038217172.1"/>
</dbReference>
<dbReference type="GeneID" id="119741427"/>
<feature type="compositionally biased region" description="Low complexity" evidence="1">
    <location>
        <begin position="123"/>
        <end position="140"/>
    </location>
</feature>
<dbReference type="Proteomes" id="UP000887568">
    <property type="component" value="Unplaced"/>
</dbReference>
<feature type="compositionally biased region" description="Low complexity" evidence="1">
    <location>
        <begin position="415"/>
        <end position="435"/>
    </location>
</feature>
<feature type="compositionally biased region" description="Low complexity" evidence="1">
    <location>
        <begin position="324"/>
        <end position="336"/>
    </location>
</feature>
<sequence>MSPNNNEKEHRHLGTSSGNDLNVTTTTPKPTSISVAGSPTTGNASRQATGNEEATTSSSNLSSPESASEVSPKLSMKEKVTQHENFMRVPTAAPKPTSISLAGSPTTGNASRQATRNEKATTSSSDLSSPESPSEVSPKISVKEKVAQHESFVKVSTAASKPTSIPVAGGPTTGNASRQVTRNEETTNSSSNLSSPEFASKLSPKISVKERVAQHMQHENFVKVSTAAPTPTSIPLAGSPTTGNASRQATGNEEATTSSSDLSSPESASVVSPKTSVKEKVAQHESFVKVSTAASKPTSIPVAGGPTTGNASRQATGNEEATTSSSDLSLPESASEVSPKISVKEKVTQHENFVEVSTADPQEMSPNNNEKEHRHLETSSGNDLNVTTTTPKPTSISVAGSPTTGNASRQATGNDEATTSSSDLSSPESASEVSPKISVKEKVAQHESFVKVSTLVTVWNSAPHLEWIKPLVTGLATCVLTPMWSMWLTFHGDLARTS</sequence>
<evidence type="ECO:0000313" key="3">
    <source>
        <dbReference type="Proteomes" id="UP000887568"/>
    </source>
</evidence>
<feature type="compositionally biased region" description="Basic and acidic residues" evidence="1">
    <location>
        <begin position="75"/>
        <end position="86"/>
    </location>
</feature>
<feature type="compositionally biased region" description="Low complexity" evidence="1">
    <location>
        <begin position="186"/>
        <end position="197"/>
    </location>
</feature>
<evidence type="ECO:0000256" key="1">
    <source>
        <dbReference type="SAM" id="MobiDB-lite"/>
    </source>
</evidence>
<dbReference type="AlphaFoldDB" id="A0A914BB82"/>
<proteinExistence type="predicted"/>
<protein>
    <submittedName>
        <fullName evidence="2">Uncharacterized protein</fullName>
    </submittedName>
</protein>
<feature type="compositionally biased region" description="Basic and acidic residues" evidence="1">
    <location>
        <begin position="342"/>
        <end position="353"/>
    </location>
</feature>
<feature type="compositionally biased region" description="Polar residues" evidence="1">
    <location>
        <begin position="14"/>
        <end position="50"/>
    </location>
</feature>
<dbReference type="EnsemblMetazoa" id="XM_038217172.1">
    <property type="protein sequence ID" value="XP_038073100.1"/>
    <property type="gene ID" value="LOC119741427"/>
</dbReference>
<name>A0A914BB82_PATMI</name>